<feature type="compositionally biased region" description="Basic and acidic residues" evidence="1">
    <location>
        <begin position="33"/>
        <end position="70"/>
    </location>
</feature>
<protein>
    <submittedName>
        <fullName evidence="2">Uncharacterized protein</fullName>
    </submittedName>
</protein>
<feature type="compositionally biased region" description="Low complexity" evidence="1">
    <location>
        <begin position="15"/>
        <end position="27"/>
    </location>
</feature>
<proteinExistence type="predicted"/>
<reference evidence="2 3" key="1">
    <citation type="submission" date="2021-06" db="EMBL/GenBank/DDBJ databases">
        <title>A haploid diamondback moth (Plutella xylostella L.) genome assembly resolves 31 chromosomes and identifies a diamide resistance mutation.</title>
        <authorList>
            <person name="Ward C.M."/>
            <person name="Perry K.D."/>
            <person name="Baker G."/>
            <person name="Powis K."/>
            <person name="Heckel D.G."/>
            <person name="Baxter S.W."/>
        </authorList>
    </citation>
    <scope>NUCLEOTIDE SEQUENCE [LARGE SCALE GENOMIC DNA]</scope>
    <source>
        <strain evidence="2 3">LV</strain>
        <tissue evidence="2">Single pupa</tissue>
    </source>
</reference>
<accession>A0ABQ7PQT4</accession>
<organism evidence="2 3">
    <name type="scientific">Plutella xylostella</name>
    <name type="common">Diamondback moth</name>
    <name type="synonym">Plutella maculipennis</name>
    <dbReference type="NCBI Taxonomy" id="51655"/>
    <lineage>
        <taxon>Eukaryota</taxon>
        <taxon>Metazoa</taxon>
        <taxon>Ecdysozoa</taxon>
        <taxon>Arthropoda</taxon>
        <taxon>Hexapoda</taxon>
        <taxon>Insecta</taxon>
        <taxon>Pterygota</taxon>
        <taxon>Neoptera</taxon>
        <taxon>Endopterygota</taxon>
        <taxon>Lepidoptera</taxon>
        <taxon>Glossata</taxon>
        <taxon>Ditrysia</taxon>
        <taxon>Yponomeutoidea</taxon>
        <taxon>Plutellidae</taxon>
        <taxon>Plutella</taxon>
    </lineage>
</organism>
<dbReference type="EMBL" id="JAHIBW010000031">
    <property type="protein sequence ID" value="KAG7295250.1"/>
    <property type="molecule type" value="Genomic_DNA"/>
</dbReference>
<name>A0ABQ7PQT4_PLUXY</name>
<comment type="caution">
    <text evidence="2">The sequence shown here is derived from an EMBL/GenBank/DDBJ whole genome shotgun (WGS) entry which is preliminary data.</text>
</comment>
<dbReference type="Proteomes" id="UP000823941">
    <property type="component" value="Chromosome 31"/>
</dbReference>
<keyword evidence="3" id="KW-1185">Reference proteome</keyword>
<feature type="region of interest" description="Disordered" evidence="1">
    <location>
        <begin position="1"/>
        <end position="78"/>
    </location>
</feature>
<sequence length="78" mass="8705">MQNASHAQGRRLGRADGAAAPGPALRAAKQKVKKLEREEKEKKEKEEKKGERRRAGEYKKELKINTKEPALDDEPGPA</sequence>
<evidence type="ECO:0000256" key="1">
    <source>
        <dbReference type="SAM" id="MobiDB-lite"/>
    </source>
</evidence>
<evidence type="ECO:0000313" key="2">
    <source>
        <dbReference type="EMBL" id="KAG7295250.1"/>
    </source>
</evidence>
<gene>
    <name evidence="2" type="ORF">JYU34_022247</name>
</gene>
<evidence type="ECO:0000313" key="3">
    <source>
        <dbReference type="Proteomes" id="UP000823941"/>
    </source>
</evidence>